<dbReference type="Gene3D" id="3.90.79.10">
    <property type="entry name" value="Nucleoside Triphosphate Pyrophosphohydrolase"/>
    <property type="match status" value="1"/>
</dbReference>
<dbReference type="RefSeq" id="WP_169247911.1">
    <property type="nucleotide sequence ID" value="NZ_SPMZ01000015.1"/>
</dbReference>
<comment type="cofactor">
    <cofactor evidence="1">
        <name>Mn(2+)</name>
        <dbReference type="ChEBI" id="CHEBI:29035"/>
    </cofactor>
</comment>
<evidence type="ECO:0000256" key="2">
    <source>
        <dbReference type="ARBA" id="ARBA00001946"/>
    </source>
</evidence>
<comment type="caution">
    <text evidence="8">The sequence shown here is derived from an EMBL/GenBank/DDBJ whole genome shotgun (WGS) entry which is preliminary data.</text>
</comment>
<keyword evidence="9" id="KW-1185">Reference proteome</keyword>
<proteinExistence type="predicted"/>
<dbReference type="InterPro" id="IPR015797">
    <property type="entry name" value="NUDIX_hydrolase-like_dom_sf"/>
</dbReference>
<keyword evidence="4" id="KW-0378">Hydrolase</keyword>
<name>A0ABX1TGZ0_9GAMM</name>
<reference evidence="8 9" key="1">
    <citation type="submission" date="2019-03" db="EMBL/GenBank/DDBJ databases">
        <title>Metabolic reconstructions from genomes of highly enriched 'Candidatus Accumulibacter' and 'Candidatus Competibacter' bioreactor populations.</title>
        <authorList>
            <person name="Annavajhala M.K."/>
            <person name="Welles L."/>
            <person name="Abbas B."/>
            <person name="Sorokin D."/>
            <person name="Park H."/>
            <person name="Van Loosdrecht M."/>
            <person name="Chandran K."/>
        </authorList>
    </citation>
    <scope>NUCLEOTIDE SEQUENCE [LARGE SCALE GENOMIC DNA]</scope>
    <source>
        <strain evidence="8 9">SBR_G</strain>
    </source>
</reference>
<dbReference type="InterPro" id="IPR045121">
    <property type="entry name" value="CoAse"/>
</dbReference>
<evidence type="ECO:0000259" key="7">
    <source>
        <dbReference type="PROSITE" id="PS51462"/>
    </source>
</evidence>
<dbReference type="PANTHER" id="PTHR12992:SF11">
    <property type="entry name" value="MITOCHONDRIAL COENZYME A DIPHOSPHATASE NUDT8"/>
    <property type="match status" value="1"/>
</dbReference>
<gene>
    <name evidence="8" type="ORF">E4P82_05210</name>
</gene>
<evidence type="ECO:0000313" key="8">
    <source>
        <dbReference type="EMBL" id="NMQ18655.1"/>
    </source>
</evidence>
<keyword evidence="5" id="KW-0460">Magnesium</keyword>
<dbReference type="PANTHER" id="PTHR12992">
    <property type="entry name" value="NUDIX HYDROLASE"/>
    <property type="match status" value="1"/>
</dbReference>
<dbReference type="PROSITE" id="PS51462">
    <property type="entry name" value="NUDIX"/>
    <property type="match status" value="1"/>
</dbReference>
<evidence type="ECO:0000256" key="6">
    <source>
        <dbReference type="ARBA" id="ARBA00023211"/>
    </source>
</evidence>
<dbReference type="Proteomes" id="UP000760480">
    <property type="component" value="Unassembled WGS sequence"/>
</dbReference>
<dbReference type="Pfam" id="PF00293">
    <property type="entry name" value="NUDIX"/>
    <property type="match status" value="1"/>
</dbReference>
<organism evidence="8 9">
    <name type="scientific">Candidatus Competibacter phosphatis</name>
    <dbReference type="NCBI Taxonomy" id="221280"/>
    <lineage>
        <taxon>Bacteria</taxon>
        <taxon>Pseudomonadati</taxon>
        <taxon>Pseudomonadota</taxon>
        <taxon>Gammaproteobacteria</taxon>
        <taxon>Candidatus Competibacteraceae</taxon>
        <taxon>Candidatus Competibacter</taxon>
    </lineage>
</organism>
<dbReference type="CDD" id="cd03426">
    <property type="entry name" value="NUDIX_CoAse_Nudt7"/>
    <property type="match status" value="1"/>
</dbReference>
<keyword evidence="3" id="KW-0479">Metal-binding</keyword>
<evidence type="ECO:0000256" key="3">
    <source>
        <dbReference type="ARBA" id="ARBA00022723"/>
    </source>
</evidence>
<dbReference type="SUPFAM" id="SSF55811">
    <property type="entry name" value="Nudix"/>
    <property type="match status" value="1"/>
</dbReference>
<evidence type="ECO:0000256" key="4">
    <source>
        <dbReference type="ARBA" id="ARBA00022801"/>
    </source>
</evidence>
<sequence>MDVSELRDRIRRCLHPTHQLDTITGDHAVAGLEREERTLMPAAVLVPLVERPEGLTVLLTQRTAHLEHHAGQISFPGGRAEEHDRSPVETALREAEEEIGLHRRSVREIAGFLDVYQTVTGFLVTPVVGFVEPPFDLTLDAFEVAEAFEVPLAFVLDPRHHEYRSMYYKGQQRRYYVIPYENRFIWGATAAMLVGFARRLRSPLLS</sequence>
<accession>A0ABX1TGZ0</accession>
<evidence type="ECO:0000256" key="5">
    <source>
        <dbReference type="ARBA" id="ARBA00022842"/>
    </source>
</evidence>
<dbReference type="EMBL" id="SPMZ01000015">
    <property type="protein sequence ID" value="NMQ18655.1"/>
    <property type="molecule type" value="Genomic_DNA"/>
</dbReference>
<keyword evidence="6" id="KW-0464">Manganese</keyword>
<protein>
    <submittedName>
        <fullName evidence="8">CoA pyrophosphatase</fullName>
    </submittedName>
</protein>
<dbReference type="InterPro" id="IPR000086">
    <property type="entry name" value="NUDIX_hydrolase_dom"/>
</dbReference>
<evidence type="ECO:0000313" key="9">
    <source>
        <dbReference type="Proteomes" id="UP000760480"/>
    </source>
</evidence>
<comment type="cofactor">
    <cofactor evidence="2">
        <name>Mg(2+)</name>
        <dbReference type="ChEBI" id="CHEBI:18420"/>
    </cofactor>
</comment>
<dbReference type="NCBIfam" id="NF007980">
    <property type="entry name" value="PRK10707.1"/>
    <property type="match status" value="1"/>
</dbReference>
<feature type="domain" description="Nudix hydrolase" evidence="7">
    <location>
        <begin position="39"/>
        <end position="173"/>
    </location>
</feature>
<evidence type="ECO:0000256" key="1">
    <source>
        <dbReference type="ARBA" id="ARBA00001936"/>
    </source>
</evidence>